<dbReference type="PANTHER" id="PTHR43736">
    <property type="entry name" value="ADP-RIBOSE PYROPHOSPHATASE"/>
    <property type="match status" value="1"/>
</dbReference>
<dbReference type="PROSITE" id="PS51462">
    <property type="entry name" value="NUDIX"/>
    <property type="match status" value="1"/>
</dbReference>
<reference evidence="4" key="1">
    <citation type="journal article" date="2019" name="Int. J. Syst. Evol. Microbiol.">
        <title>The Global Catalogue of Microorganisms (GCM) 10K type strain sequencing project: providing services to taxonomists for standard genome sequencing and annotation.</title>
        <authorList>
            <consortium name="The Broad Institute Genomics Platform"/>
            <consortium name="The Broad Institute Genome Sequencing Center for Infectious Disease"/>
            <person name="Wu L."/>
            <person name="Ma J."/>
        </authorList>
    </citation>
    <scope>NUCLEOTIDE SEQUENCE [LARGE SCALE GENOMIC DNA]</scope>
    <source>
        <strain evidence="4">JCM 17810</strain>
    </source>
</reference>
<organism evidence="3 4">
    <name type="scientific">Georgenia halophila</name>
    <dbReference type="NCBI Taxonomy" id="620889"/>
    <lineage>
        <taxon>Bacteria</taxon>
        <taxon>Bacillati</taxon>
        <taxon>Actinomycetota</taxon>
        <taxon>Actinomycetes</taxon>
        <taxon>Micrococcales</taxon>
        <taxon>Bogoriellaceae</taxon>
        <taxon>Georgenia</taxon>
    </lineage>
</organism>
<dbReference type="Pfam" id="PF00293">
    <property type="entry name" value="NUDIX"/>
    <property type="match status" value="1"/>
</dbReference>
<keyword evidence="3" id="KW-0378">Hydrolase</keyword>
<dbReference type="Proteomes" id="UP001500622">
    <property type="component" value="Unassembled WGS sequence"/>
</dbReference>
<dbReference type="CDD" id="cd03674">
    <property type="entry name" value="NUDIX_Hydrolase"/>
    <property type="match status" value="1"/>
</dbReference>
<protein>
    <submittedName>
        <fullName evidence="3">NUDIX hydrolase</fullName>
    </submittedName>
</protein>
<gene>
    <name evidence="3" type="ORF">GCM10023169_20130</name>
</gene>
<dbReference type="InterPro" id="IPR015797">
    <property type="entry name" value="NUDIX_hydrolase-like_dom_sf"/>
</dbReference>
<proteinExistence type="inferred from homology"/>
<dbReference type="RefSeq" id="WP_345216126.1">
    <property type="nucleotide sequence ID" value="NZ_BAABGN010000008.1"/>
</dbReference>
<dbReference type="GO" id="GO:0016787">
    <property type="term" value="F:hydrolase activity"/>
    <property type="evidence" value="ECO:0007669"/>
    <property type="project" value="UniProtKB-KW"/>
</dbReference>
<dbReference type="InterPro" id="IPR000086">
    <property type="entry name" value="NUDIX_hydrolase_dom"/>
</dbReference>
<evidence type="ECO:0000256" key="1">
    <source>
        <dbReference type="ARBA" id="ARBA00005582"/>
    </source>
</evidence>
<dbReference type="PANTHER" id="PTHR43736:SF1">
    <property type="entry name" value="DIHYDRONEOPTERIN TRIPHOSPHATE DIPHOSPHATASE"/>
    <property type="match status" value="1"/>
</dbReference>
<evidence type="ECO:0000259" key="2">
    <source>
        <dbReference type="PROSITE" id="PS51462"/>
    </source>
</evidence>
<dbReference type="Gene3D" id="3.90.79.10">
    <property type="entry name" value="Nucleoside Triphosphate Pyrophosphohydrolase"/>
    <property type="match status" value="1"/>
</dbReference>
<evidence type="ECO:0000313" key="4">
    <source>
        <dbReference type="Proteomes" id="UP001500622"/>
    </source>
</evidence>
<dbReference type="SUPFAM" id="SSF55811">
    <property type="entry name" value="Nudix"/>
    <property type="match status" value="1"/>
</dbReference>
<sequence>MAGTLRDRATGLLRAWRPPDPGQAWLRERYVRHLEAHEDGAYRHCVPDHLTASTIVLSRDGGHVLLTLHAKARRWFQLGGHAETGDASLLDAAAREAREESGLELTLDPVPVHLDEHAVPFCGDRGDVHHLDVRFLAVADRDGAHATSEESLEVAWWPVDALPDPEPGLVELVRLARERRAGATPTDQA</sequence>
<accession>A0ABP8L8T5</accession>
<feature type="domain" description="Nudix hydrolase" evidence="2">
    <location>
        <begin position="47"/>
        <end position="178"/>
    </location>
</feature>
<comment type="similarity">
    <text evidence="1">Belongs to the Nudix hydrolase family.</text>
</comment>
<name>A0ABP8L8T5_9MICO</name>
<comment type="caution">
    <text evidence="3">The sequence shown here is derived from an EMBL/GenBank/DDBJ whole genome shotgun (WGS) entry which is preliminary data.</text>
</comment>
<evidence type="ECO:0000313" key="3">
    <source>
        <dbReference type="EMBL" id="GAA4423912.1"/>
    </source>
</evidence>
<keyword evidence="4" id="KW-1185">Reference proteome</keyword>
<dbReference type="EMBL" id="BAABGN010000008">
    <property type="protein sequence ID" value="GAA4423912.1"/>
    <property type="molecule type" value="Genomic_DNA"/>
</dbReference>